<accession>A0A3E3EI78</accession>
<evidence type="ECO:0000313" key="1">
    <source>
        <dbReference type="EMBL" id="RGD86931.1"/>
    </source>
</evidence>
<name>A0A3E3EI78_9FIRM</name>
<sequence length="66" mass="7395">MNKEIIERLNEIKRVVDSNTLEELIEAYPDAAGFSLCKESTYPSIAAISAYLVNNLIKDIENGKVH</sequence>
<reference evidence="1 2" key="1">
    <citation type="submission" date="2018-08" db="EMBL/GenBank/DDBJ databases">
        <title>A genome reference for cultivated species of the human gut microbiota.</title>
        <authorList>
            <person name="Zou Y."/>
            <person name="Xue W."/>
            <person name="Luo G."/>
        </authorList>
    </citation>
    <scope>NUCLEOTIDE SEQUENCE [LARGE SCALE GENOMIC DNA]</scope>
    <source>
        <strain evidence="1 2">OM06-4</strain>
    </source>
</reference>
<dbReference type="AlphaFoldDB" id="A0A3E3EI78"/>
<protein>
    <submittedName>
        <fullName evidence="1">Uncharacterized protein</fullName>
    </submittedName>
</protein>
<dbReference type="Proteomes" id="UP000261032">
    <property type="component" value="Unassembled WGS sequence"/>
</dbReference>
<dbReference type="RefSeq" id="WP_117580296.1">
    <property type="nucleotide sequence ID" value="NZ_QUSL01000002.1"/>
</dbReference>
<comment type="caution">
    <text evidence="1">The sequence shown here is derived from an EMBL/GenBank/DDBJ whole genome shotgun (WGS) entry which is preliminary data.</text>
</comment>
<proteinExistence type="predicted"/>
<gene>
    <name evidence="1" type="ORF">DXB93_01845</name>
</gene>
<organism evidence="1 2">
    <name type="scientific">Thomasclavelia ramosa</name>
    <dbReference type="NCBI Taxonomy" id="1547"/>
    <lineage>
        <taxon>Bacteria</taxon>
        <taxon>Bacillati</taxon>
        <taxon>Bacillota</taxon>
        <taxon>Erysipelotrichia</taxon>
        <taxon>Erysipelotrichales</taxon>
        <taxon>Coprobacillaceae</taxon>
        <taxon>Thomasclavelia</taxon>
    </lineage>
</organism>
<dbReference type="EMBL" id="QUSL01000002">
    <property type="protein sequence ID" value="RGD86931.1"/>
    <property type="molecule type" value="Genomic_DNA"/>
</dbReference>
<evidence type="ECO:0000313" key="2">
    <source>
        <dbReference type="Proteomes" id="UP000261032"/>
    </source>
</evidence>